<keyword evidence="2" id="KW-1185">Reference proteome</keyword>
<evidence type="ECO:0000313" key="2">
    <source>
        <dbReference type="Proteomes" id="UP000198539"/>
    </source>
</evidence>
<name>A0A1H3EUQ8_9RHOB</name>
<accession>A0A1H3EUQ8</accession>
<dbReference type="EMBL" id="FNOM01000027">
    <property type="protein sequence ID" value="SDX82476.1"/>
    <property type="molecule type" value="Genomic_DNA"/>
</dbReference>
<organism evidence="1 2">
    <name type="scientific">Roseicitreum antarcticum</name>
    <dbReference type="NCBI Taxonomy" id="564137"/>
    <lineage>
        <taxon>Bacteria</taxon>
        <taxon>Pseudomonadati</taxon>
        <taxon>Pseudomonadota</taxon>
        <taxon>Alphaproteobacteria</taxon>
        <taxon>Rhodobacterales</taxon>
        <taxon>Paracoccaceae</taxon>
        <taxon>Roseicitreum</taxon>
    </lineage>
</organism>
<sequence length="231" mass="26664">MADKPIIFSGPMVRALLEGRKTQTRRLLRPQPSKPWGSAFRDGNRWWTGDSLTAEVIEEWALRYAPGDRLYVREAFLRGAAHEGGEMMEAESTYYRADGDPFDSWYDPKTDAYKDRLPWKPSIHMPRWASRLTLIVNDVQVQRLQDISEVDAWAEGCKRGEPWDNRQGYFPAEEPDPSGIGHVGWDFAKEWFEDLWNSLHGPDAWDQNPWVVAVSFTVHRCNIDQMEAAHG</sequence>
<proteinExistence type="predicted"/>
<reference evidence="1 2" key="1">
    <citation type="submission" date="2016-10" db="EMBL/GenBank/DDBJ databases">
        <authorList>
            <person name="de Groot N.N."/>
        </authorList>
    </citation>
    <scope>NUCLEOTIDE SEQUENCE [LARGE SCALE GENOMIC DNA]</scope>
    <source>
        <strain evidence="1 2">CGMCC 1.8894</strain>
    </source>
</reference>
<dbReference type="STRING" id="564137.SAMN04488238_1272"/>
<dbReference type="Proteomes" id="UP000198539">
    <property type="component" value="Unassembled WGS sequence"/>
</dbReference>
<protein>
    <submittedName>
        <fullName evidence="1">Uncharacterized protein</fullName>
    </submittedName>
</protein>
<dbReference type="RefSeq" id="WP_092892530.1">
    <property type="nucleotide sequence ID" value="NZ_CP061498.1"/>
</dbReference>
<gene>
    <name evidence="1" type="ORF">SAMN04488238_1272</name>
</gene>
<evidence type="ECO:0000313" key="1">
    <source>
        <dbReference type="EMBL" id="SDX82476.1"/>
    </source>
</evidence>
<dbReference type="AlphaFoldDB" id="A0A1H3EUQ8"/>
<dbReference type="OrthoDB" id="72471at2"/>